<dbReference type="InterPro" id="IPR011050">
    <property type="entry name" value="Pectin_lyase_fold/virulence"/>
</dbReference>
<feature type="active site" evidence="8">
    <location>
        <position position="241"/>
    </location>
</feature>
<evidence type="ECO:0000256" key="7">
    <source>
        <dbReference type="ARBA" id="ARBA00023316"/>
    </source>
</evidence>
<dbReference type="AlphaFoldDB" id="A0A4D6T005"/>
<keyword evidence="10" id="KW-0732">Signal</keyword>
<dbReference type="SUPFAM" id="SSF51126">
    <property type="entry name" value="Pectin lyase-like"/>
    <property type="match status" value="1"/>
</dbReference>
<evidence type="ECO:0000256" key="9">
    <source>
        <dbReference type="RuleBase" id="RU361169"/>
    </source>
</evidence>
<dbReference type="Pfam" id="PF00295">
    <property type="entry name" value="Glyco_hydro_28"/>
    <property type="match status" value="1"/>
</dbReference>
<evidence type="ECO:0000256" key="1">
    <source>
        <dbReference type="ARBA" id="ARBA00004191"/>
    </source>
</evidence>
<dbReference type="InterPro" id="IPR012334">
    <property type="entry name" value="Pectin_lyas_fold"/>
</dbReference>
<dbReference type="GO" id="GO:0005975">
    <property type="term" value="P:carbohydrate metabolic process"/>
    <property type="evidence" value="ECO:0007669"/>
    <property type="project" value="InterPro"/>
</dbReference>
<accession>A0A4D6T005</accession>
<dbReference type="GO" id="GO:0071555">
    <property type="term" value="P:cell wall organization"/>
    <property type="evidence" value="ECO:0007669"/>
    <property type="project" value="UniProtKB-KW"/>
</dbReference>
<evidence type="ECO:0000256" key="10">
    <source>
        <dbReference type="SAM" id="SignalP"/>
    </source>
</evidence>
<keyword evidence="3" id="KW-0134">Cell wall</keyword>
<feature type="signal peptide" evidence="10">
    <location>
        <begin position="1"/>
        <end position="24"/>
    </location>
</feature>
<comment type="subcellular location">
    <subcellularLocation>
        <location evidence="1">Secreted</location>
        <location evidence="1">Cell wall</location>
    </subcellularLocation>
</comment>
<dbReference type="SMART" id="SM00710">
    <property type="entry name" value="PbH1"/>
    <property type="match status" value="7"/>
</dbReference>
<evidence type="ECO:0000256" key="5">
    <source>
        <dbReference type="ARBA" id="ARBA00022801"/>
    </source>
</evidence>
<sequence length="392" mass="41289">MNSKMRFLAVPFLFIFFLLPSAESVTYNVQSYGAKSDGRSDSTNSFLSAWAAACASVAPATIYVPPGRFLVGGASFWGQNCKNNAITIRINGTLVAPSDYNVLGHTGNWLKFERVNGLSIYGGTLDGQGTGLWACKNSGKHCPQGATSLGFYNSNKVLVSGLSSLNSQFFHIILDGCQNTRLEGVKISAPENSPNTDGIHVQSSSGITITTSHIGTGDDCISLGPGCSNMWVENINCGPGHGISIGSLGSSVQEPGVKNVTVKTVTFSGTENGLRIKTWAKPSTGFVAGVLFQHAVMINVQNPIIIDQNYCPSGGRCPGQASGVRISDVTYQDVHGTSATEVAVNFDCSKKYPCSRITLEDVKLSYKDQPAMASCINAGGSSSGLVEPKACL</sequence>
<proteinExistence type="evidence at transcript level"/>
<reference evidence="11" key="1">
    <citation type="submission" date="2018-10" db="EMBL/GenBank/DDBJ databases">
        <title>Construction and analysis of a forward subtracted suppression subtractive hybridisation (SSH) cDNA library from the bark tissue of robusta coffee (Coffea canephora Cv. CxR) subjected to coffee white stem borer (CWSB) (Xylotrechus quadripes) infestation.</title>
        <authorList>
            <person name="Sreenath H.L."/>
            <person name="Santosh P."/>
            <person name="Bharathi K."/>
        </authorList>
    </citation>
    <scope>NUCLEOTIDE SEQUENCE</scope>
    <source>
        <tissue evidence="11">Bark tissue</tissue>
    </source>
</reference>
<keyword evidence="5 9" id="KW-0378">Hydrolase</keyword>
<feature type="chain" id="PRO_5020039386" evidence="10">
    <location>
        <begin position="25"/>
        <end position="392"/>
    </location>
</feature>
<dbReference type="FunFam" id="2.160.20.10:FF:000016">
    <property type="entry name" value="Polygalacturonase 7"/>
    <property type="match status" value="1"/>
</dbReference>
<keyword evidence="4" id="KW-0964">Secreted</keyword>
<dbReference type="PROSITE" id="PS00502">
    <property type="entry name" value="POLYGALACTURONASE"/>
    <property type="match status" value="1"/>
</dbReference>
<keyword evidence="7" id="KW-0961">Cell wall biogenesis/degradation</keyword>
<evidence type="ECO:0000256" key="4">
    <source>
        <dbReference type="ARBA" id="ARBA00022525"/>
    </source>
</evidence>
<dbReference type="GO" id="GO:0004650">
    <property type="term" value="F:polygalacturonase activity"/>
    <property type="evidence" value="ECO:0007669"/>
    <property type="project" value="InterPro"/>
</dbReference>
<dbReference type="PANTHER" id="PTHR31375">
    <property type="match status" value="1"/>
</dbReference>
<name>A0A4D6T005_COFCA</name>
<dbReference type="InterPro" id="IPR000743">
    <property type="entry name" value="Glyco_hydro_28"/>
</dbReference>
<evidence type="ECO:0000313" key="11">
    <source>
        <dbReference type="EMBL" id="QCG74667.1"/>
    </source>
</evidence>
<dbReference type="InterPro" id="IPR006626">
    <property type="entry name" value="PbH1"/>
</dbReference>
<evidence type="ECO:0000256" key="8">
    <source>
        <dbReference type="PROSITE-ProRule" id="PRU10052"/>
    </source>
</evidence>
<dbReference type="Gene3D" id="2.160.20.10">
    <property type="entry name" value="Single-stranded right-handed beta-helix, Pectin lyase-like"/>
    <property type="match status" value="1"/>
</dbReference>
<dbReference type="EMBL" id="MK058436">
    <property type="protein sequence ID" value="QCG74667.1"/>
    <property type="molecule type" value="mRNA"/>
</dbReference>
<keyword evidence="6 9" id="KW-0326">Glycosidase</keyword>
<evidence type="ECO:0000256" key="3">
    <source>
        <dbReference type="ARBA" id="ARBA00022512"/>
    </source>
</evidence>
<evidence type="ECO:0000256" key="2">
    <source>
        <dbReference type="ARBA" id="ARBA00008834"/>
    </source>
</evidence>
<evidence type="ECO:0000256" key="6">
    <source>
        <dbReference type="ARBA" id="ARBA00023295"/>
    </source>
</evidence>
<protein>
    <submittedName>
        <fullName evidence="11">Polygalacturonase-like protein</fullName>
    </submittedName>
</protein>
<organism evidence="11">
    <name type="scientific">Coffea canephora</name>
    <name type="common">Robusta coffee</name>
    <dbReference type="NCBI Taxonomy" id="49390"/>
    <lineage>
        <taxon>Eukaryota</taxon>
        <taxon>Viridiplantae</taxon>
        <taxon>Streptophyta</taxon>
        <taxon>Embryophyta</taxon>
        <taxon>Tracheophyta</taxon>
        <taxon>Spermatophyta</taxon>
        <taxon>Magnoliopsida</taxon>
        <taxon>eudicotyledons</taxon>
        <taxon>Gunneridae</taxon>
        <taxon>Pentapetalae</taxon>
        <taxon>asterids</taxon>
        <taxon>lamiids</taxon>
        <taxon>Gentianales</taxon>
        <taxon>Rubiaceae</taxon>
        <taxon>Ixoroideae</taxon>
        <taxon>Gardenieae complex</taxon>
        <taxon>Bertiereae - Coffeeae clade</taxon>
        <taxon>Coffeeae</taxon>
        <taxon>Coffea</taxon>
    </lineage>
</organism>
<comment type="similarity">
    <text evidence="2 9">Belongs to the glycosyl hydrolase 28 family.</text>
</comment>